<protein>
    <submittedName>
        <fullName evidence="3">2-(R)-hydroxypropyl-CoM dehydrogenase</fullName>
        <ecNumber evidence="3">1.1.1.268</ecNumber>
    </submittedName>
</protein>
<dbReference type="Gene3D" id="3.40.50.720">
    <property type="entry name" value="NAD(P)-binding Rossmann-like Domain"/>
    <property type="match status" value="1"/>
</dbReference>
<comment type="similarity">
    <text evidence="1">Belongs to the short-chain dehydrogenases/reductases (SDR) family.</text>
</comment>
<evidence type="ECO:0000256" key="1">
    <source>
        <dbReference type="ARBA" id="ARBA00006484"/>
    </source>
</evidence>
<dbReference type="PRINTS" id="PR00081">
    <property type="entry name" value="GDHRDH"/>
</dbReference>
<reference evidence="4" key="1">
    <citation type="submission" date="2016-06" db="EMBL/GenBank/DDBJ databases">
        <authorList>
            <person name="Rodrigo-Torres L."/>
            <person name="Arahal R.D."/>
            <person name="Lucena T."/>
        </authorList>
    </citation>
    <scope>NUCLEOTIDE SEQUENCE [LARGE SCALE GENOMIC DNA]</scope>
    <source>
        <strain evidence="4">CECT8203</strain>
    </source>
</reference>
<dbReference type="RefSeq" id="WP_096992410.1">
    <property type="nucleotide sequence ID" value="NZ_JBHSII010000001.1"/>
</dbReference>
<evidence type="ECO:0000256" key="2">
    <source>
        <dbReference type="ARBA" id="ARBA00023002"/>
    </source>
</evidence>
<dbReference type="EMBL" id="OANU01000004">
    <property type="protein sequence ID" value="SNX47101.1"/>
    <property type="molecule type" value="Genomic_DNA"/>
</dbReference>
<evidence type="ECO:0000313" key="4">
    <source>
        <dbReference type="Proteomes" id="UP000219336"/>
    </source>
</evidence>
<dbReference type="Proteomes" id="UP000219336">
    <property type="component" value="Unassembled WGS sequence"/>
</dbReference>
<dbReference type="GO" id="GO:0016020">
    <property type="term" value="C:membrane"/>
    <property type="evidence" value="ECO:0007669"/>
    <property type="project" value="TreeGrafter"/>
</dbReference>
<dbReference type="PANTHER" id="PTHR44196:SF1">
    <property type="entry name" value="DEHYDROGENASE_REDUCTASE SDR FAMILY MEMBER 7B"/>
    <property type="match status" value="1"/>
</dbReference>
<organism evidence="3 4">
    <name type="scientific">Vibrio thalassae</name>
    <dbReference type="NCBI Taxonomy" id="1243014"/>
    <lineage>
        <taxon>Bacteria</taxon>
        <taxon>Pseudomonadati</taxon>
        <taxon>Pseudomonadota</taxon>
        <taxon>Gammaproteobacteria</taxon>
        <taxon>Vibrionales</taxon>
        <taxon>Vibrionaceae</taxon>
        <taxon>Vibrio</taxon>
    </lineage>
</organism>
<accession>A0A240EEZ6</accession>
<dbReference type="InterPro" id="IPR036291">
    <property type="entry name" value="NAD(P)-bd_dom_sf"/>
</dbReference>
<dbReference type="InterPro" id="IPR002347">
    <property type="entry name" value="SDR_fam"/>
</dbReference>
<dbReference type="Pfam" id="PF00106">
    <property type="entry name" value="adh_short"/>
    <property type="match status" value="1"/>
</dbReference>
<gene>
    <name evidence="3" type="primary">xecD</name>
    <name evidence="3" type="ORF">VTH8203_00702</name>
</gene>
<dbReference type="GO" id="GO:0050574">
    <property type="term" value="F:2-(R)-hydroxypropyl-CoM dehydrogenase activity"/>
    <property type="evidence" value="ECO:0007669"/>
    <property type="project" value="UniProtKB-EC"/>
</dbReference>
<dbReference type="AlphaFoldDB" id="A0A240EEZ6"/>
<keyword evidence="2 3" id="KW-0560">Oxidoreductase</keyword>
<name>A0A240EEZ6_9VIBR</name>
<dbReference type="OrthoDB" id="335726at2"/>
<dbReference type="SUPFAM" id="SSF51735">
    <property type="entry name" value="NAD(P)-binding Rossmann-fold domains"/>
    <property type="match status" value="1"/>
</dbReference>
<dbReference type="PANTHER" id="PTHR44196">
    <property type="entry name" value="DEHYDROGENASE/REDUCTASE SDR FAMILY MEMBER 7B"/>
    <property type="match status" value="1"/>
</dbReference>
<keyword evidence="4" id="KW-1185">Reference proteome</keyword>
<sequence length="246" mass="27140">MSDSHRTVLITGASSGIGWQLARDYANRGFVVYACGRSIEKLEALKASSENIIPLAFDITNREQVMMAFANIDVLPTLWILNAGDCEYIDDGVIDAALIERVMAVNVMGTVNVLEQVQTRLKSGHHLVVVSSIAGELALPRAEAYGASKAAITYLTRTLKVDWKNKGVDISCVFPGFVKTPLTDKNDFDMPMMVSVEEASNAIQSGIQKRSAYIYFPKRFTWALRFIGSLPYGLQTRLVSRLITRA</sequence>
<evidence type="ECO:0000313" key="3">
    <source>
        <dbReference type="EMBL" id="SNX47101.1"/>
    </source>
</evidence>
<proteinExistence type="inferred from homology"/>
<dbReference type="EC" id="1.1.1.268" evidence="3"/>